<accession>A0A1F6CCC2</accession>
<gene>
    <name evidence="1" type="ORF">A3F84_07400</name>
</gene>
<name>A0A1F6CCC2_HANXR</name>
<organism evidence="1 2">
    <name type="scientific">Handelsmanbacteria sp. (strain RIFCSPLOWO2_12_FULL_64_10)</name>
    <dbReference type="NCBI Taxonomy" id="1817868"/>
    <lineage>
        <taxon>Bacteria</taxon>
        <taxon>Candidatus Handelsmaniibacteriota</taxon>
    </lineage>
</organism>
<evidence type="ECO:0000313" key="1">
    <source>
        <dbReference type="EMBL" id="OGG46660.1"/>
    </source>
</evidence>
<comment type="caution">
    <text evidence="1">The sequence shown here is derived from an EMBL/GenBank/DDBJ whole genome shotgun (WGS) entry which is preliminary data.</text>
</comment>
<dbReference type="EMBL" id="MFKF01000289">
    <property type="protein sequence ID" value="OGG46660.1"/>
    <property type="molecule type" value="Genomic_DNA"/>
</dbReference>
<proteinExistence type="predicted"/>
<evidence type="ECO:0000313" key="2">
    <source>
        <dbReference type="Proteomes" id="UP000178606"/>
    </source>
</evidence>
<dbReference type="Proteomes" id="UP000178606">
    <property type="component" value="Unassembled WGS sequence"/>
</dbReference>
<reference evidence="1 2" key="1">
    <citation type="journal article" date="2016" name="Nat. Commun.">
        <title>Thousands of microbial genomes shed light on interconnected biogeochemical processes in an aquifer system.</title>
        <authorList>
            <person name="Anantharaman K."/>
            <person name="Brown C.T."/>
            <person name="Hug L.A."/>
            <person name="Sharon I."/>
            <person name="Castelle C.J."/>
            <person name="Probst A.J."/>
            <person name="Thomas B.C."/>
            <person name="Singh A."/>
            <person name="Wilkins M.J."/>
            <person name="Karaoz U."/>
            <person name="Brodie E.L."/>
            <person name="Williams K.H."/>
            <person name="Hubbard S.S."/>
            <person name="Banfield J.F."/>
        </authorList>
    </citation>
    <scope>NUCLEOTIDE SEQUENCE [LARGE SCALE GENOMIC DNA]</scope>
    <source>
        <strain evidence="2">RIFCSPLOWO2_12_FULL_64_10</strain>
    </source>
</reference>
<protein>
    <submittedName>
        <fullName evidence="1">Uncharacterized protein</fullName>
    </submittedName>
</protein>
<dbReference type="AlphaFoldDB" id="A0A1F6CCC2"/>
<sequence length="71" mass="8221">MNVYVPDADYVVHICRHQHLDIPLNDRTEDGEPCGLCPRCGARFVHRSSEALAAMRRRAILRDRILKTFPF</sequence>